<protein>
    <submittedName>
        <fullName evidence="4">Uncharacterized protein</fullName>
    </submittedName>
</protein>
<sequence>MEERPPKLVDYFVVAGLTETSRPLEEENLHRTSRPLEPIIDVTLIIRAQAEGVPHGFTCIETTPGGHPADLNSSLLLTNQQMYLCYRRGRDKPPITELGVYYEGKEPLRPGFQVIDTTPYSHSANLSSAGPGHQRMFLIYKRAPESFGLNTLGVMDICVINPSKGDGTPHTFCRVERNLSTSMFGPALFLCYKKAMAKTQSLVYEAGMISRFPQADSESFSLPEMVPIFCLPMGATIESWPVNTKYHLPVFSTFVLTGASGEKVNCPPA</sequence>
<dbReference type="GO" id="GO:0005085">
    <property type="term" value="F:guanyl-nucleotide exchange factor activity"/>
    <property type="evidence" value="ECO:0007669"/>
    <property type="project" value="UniProtKB-KW"/>
</dbReference>
<dbReference type="PROSITE" id="PS51498">
    <property type="entry name" value="MABP"/>
    <property type="match status" value="1"/>
</dbReference>
<dbReference type="OrthoDB" id="75250at2759"/>
<dbReference type="InterPro" id="IPR051696">
    <property type="entry name" value="DENN_Domain_GEFs"/>
</dbReference>
<comment type="caution">
    <text evidence="4">The sequence shown here is derived from an EMBL/GenBank/DDBJ whole genome shotgun (WGS) entry which is preliminary data.</text>
</comment>
<dbReference type="SMART" id="SM00800">
    <property type="entry name" value="uDENN"/>
    <property type="match status" value="1"/>
</dbReference>
<evidence type="ECO:0000256" key="1">
    <source>
        <dbReference type="ARBA" id="ARBA00022658"/>
    </source>
</evidence>
<dbReference type="AlphaFoldDB" id="A0A8T2IE09"/>
<evidence type="ECO:0000313" key="5">
    <source>
        <dbReference type="Proteomes" id="UP000812440"/>
    </source>
</evidence>
<gene>
    <name evidence="4" type="ORF">GDO86_018497</name>
</gene>
<dbReference type="GO" id="GO:0032483">
    <property type="term" value="P:regulation of Rab protein signal transduction"/>
    <property type="evidence" value="ECO:0007669"/>
    <property type="project" value="TreeGrafter"/>
</dbReference>
<proteinExistence type="predicted"/>
<dbReference type="InterPro" id="IPR023341">
    <property type="entry name" value="MABP"/>
</dbReference>
<dbReference type="InterPro" id="IPR037516">
    <property type="entry name" value="Tripartite_DENN"/>
</dbReference>
<dbReference type="Proteomes" id="UP000812440">
    <property type="component" value="Unassembled WGS sequence"/>
</dbReference>
<accession>A0A8T2IE09</accession>
<dbReference type="Pfam" id="PF03456">
    <property type="entry name" value="uDENN"/>
    <property type="match status" value="1"/>
</dbReference>
<name>A0A8T2IE09_9PIPI</name>
<keyword evidence="5" id="KW-1185">Reference proteome</keyword>
<dbReference type="GO" id="GO:0031410">
    <property type="term" value="C:cytoplasmic vesicle"/>
    <property type="evidence" value="ECO:0007669"/>
    <property type="project" value="TreeGrafter"/>
</dbReference>
<dbReference type="PROSITE" id="PS50211">
    <property type="entry name" value="DENN"/>
    <property type="match status" value="1"/>
</dbReference>
<evidence type="ECO:0000259" key="2">
    <source>
        <dbReference type="PROSITE" id="PS50211"/>
    </source>
</evidence>
<dbReference type="PANTHER" id="PTHR12296:SF18">
    <property type="entry name" value="DENN DOMAIN-CONTAINING PROTEIN 4B"/>
    <property type="match status" value="1"/>
</dbReference>
<dbReference type="InterPro" id="IPR005113">
    <property type="entry name" value="uDENN_dom"/>
</dbReference>
<evidence type="ECO:0000313" key="4">
    <source>
        <dbReference type="EMBL" id="KAG8430093.1"/>
    </source>
</evidence>
<feature type="domain" description="MABP" evidence="3">
    <location>
        <begin position="36"/>
        <end position="196"/>
    </location>
</feature>
<dbReference type="Gene3D" id="2.100.10.50">
    <property type="match status" value="1"/>
</dbReference>
<feature type="domain" description="UDENN" evidence="2">
    <location>
        <begin position="188"/>
        <end position="269"/>
    </location>
</feature>
<keyword evidence="1" id="KW-0344">Guanine-nucleotide releasing factor</keyword>
<reference evidence="4" key="1">
    <citation type="thesis" date="2020" institute="ProQuest LLC" country="789 East Eisenhower Parkway, Ann Arbor, MI, USA">
        <title>Comparative Genomics and Chromosome Evolution.</title>
        <authorList>
            <person name="Mudd A.B."/>
        </authorList>
    </citation>
    <scope>NUCLEOTIDE SEQUENCE</scope>
    <source>
        <strain evidence="4">Female2</strain>
        <tissue evidence="4">Blood</tissue>
    </source>
</reference>
<evidence type="ECO:0000259" key="3">
    <source>
        <dbReference type="PROSITE" id="PS51498"/>
    </source>
</evidence>
<dbReference type="EMBL" id="JAACNH010001581">
    <property type="protein sequence ID" value="KAG8430093.1"/>
    <property type="molecule type" value="Genomic_DNA"/>
</dbReference>
<organism evidence="4 5">
    <name type="scientific">Hymenochirus boettgeri</name>
    <name type="common">Congo dwarf clawed frog</name>
    <dbReference type="NCBI Taxonomy" id="247094"/>
    <lineage>
        <taxon>Eukaryota</taxon>
        <taxon>Metazoa</taxon>
        <taxon>Chordata</taxon>
        <taxon>Craniata</taxon>
        <taxon>Vertebrata</taxon>
        <taxon>Euteleostomi</taxon>
        <taxon>Amphibia</taxon>
        <taxon>Batrachia</taxon>
        <taxon>Anura</taxon>
        <taxon>Pipoidea</taxon>
        <taxon>Pipidae</taxon>
        <taxon>Pipinae</taxon>
        <taxon>Hymenochirus</taxon>
    </lineage>
</organism>
<dbReference type="PANTHER" id="PTHR12296">
    <property type="entry name" value="DENN DOMAIN-CONTAINING PROTEIN 4"/>
    <property type="match status" value="1"/>
</dbReference>